<evidence type="ECO:0000313" key="12">
    <source>
        <dbReference type="Proteomes" id="UP000004910"/>
    </source>
</evidence>
<sequence>MENVMAKFYAVKIGRKPGIYNSWDECKMQVDKFKGAVYKSFSNKEDALMFIEEKKVHFNNGLIAYVDGSYNVKTKEYGFGCVIIEGQQVIKEMYGKGNDENYVSMRNVAGEILGSICAMEYANSNGYKQICIYYDYEGIEKWANATWKANKKGTQEYQKKVSKYRENLEIIFVKVLAHSGDFYNEKADMLAKKAVGING</sequence>
<dbReference type="eggNOG" id="COG0328">
    <property type="taxonomic scope" value="Bacteria"/>
</dbReference>
<dbReference type="InterPro" id="IPR037056">
    <property type="entry name" value="RNase_H1_N_sf"/>
</dbReference>
<evidence type="ECO:0000256" key="9">
    <source>
        <dbReference type="ARBA" id="ARBA00022842"/>
    </source>
</evidence>
<comment type="caution">
    <text evidence="11">The sequence shown here is derived from an EMBL/GenBank/DDBJ whole genome shotgun (WGS) entry which is preliminary data.</text>
</comment>
<proteinExistence type="inferred from homology"/>
<keyword evidence="6" id="KW-0479">Metal-binding</keyword>
<evidence type="ECO:0000256" key="6">
    <source>
        <dbReference type="ARBA" id="ARBA00022723"/>
    </source>
</evidence>
<protein>
    <recommendedName>
        <fullName evidence="4">ribonuclease H</fullName>
        <ecNumber evidence="4">3.1.26.4</ecNumber>
    </recommendedName>
</protein>
<dbReference type="Proteomes" id="UP000004910">
    <property type="component" value="Unassembled WGS sequence"/>
</dbReference>
<dbReference type="GO" id="GO:0003676">
    <property type="term" value="F:nucleic acid binding"/>
    <property type="evidence" value="ECO:0007669"/>
    <property type="project" value="InterPro"/>
</dbReference>
<gene>
    <name evidence="11" type="primary">rnhA</name>
    <name evidence="11" type="ORF">CLOSPI_00582</name>
</gene>
<organism evidence="11 12">
    <name type="scientific">Thomasclavelia spiroformis DSM 1552</name>
    <dbReference type="NCBI Taxonomy" id="428126"/>
    <lineage>
        <taxon>Bacteria</taxon>
        <taxon>Bacillati</taxon>
        <taxon>Bacillota</taxon>
        <taxon>Erysipelotrichia</taxon>
        <taxon>Erysipelotrichales</taxon>
        <taxon>Coprobacillaceae</taxon>
        <taxon>Thomasclavelia</taxon>
    </lineage>
</organism>
<dbReference type="HOGENOM" id="CLU_030894_2_1_9"/>
<evidence type="ECO:0000256" key="7">
    <source>
        <dbReference type="ARBA" id="ARBA00022759"/>
    </source>
</evidence>
<dbReference type="PANTHER" id="PTHR10642:SF26">
    <property type="entry name" value="RIBONUCLEASE H1"/>
    <property type="match status" value="1"/>
</dbReference>
<dbReference type="InterPro" id="IPR009027">
    <property type="entry name" value="Ribosomal_bL9/RNase_H1_N"/>
</dbReference>
<keyword evidence="9" id="KW-0460">Magnesium</keyword>
<dbReference type="eggNOG" id="COG3341">
    <property type="taxonomic scope" value="Bacteria"/>
</dbReference>
<evidence type="ECO:0000256" key="5">
    <source>
        <dbReference type="ARBA" id="ARBA00022722"/>
    </source>
</evidence>
<dbReference type="Pfam" id="PF01693">
    <property type="entry name" value="Cauli_VI"/>
    <property type="match status" value="1"/>
</dbReference>
<evidence type="ECO:0000256" key="8">
    <source>
        <dbReference type="ARBA" id="ARBA00022801"/>
    </source>
</evidence>
<keyword evidence="5" id="KW-0540">Nuclease</keyword>
<keyword evidence="8 11" id="KW-0378">Hydrolase</keyword>
<dbReference type="EC" id="3.1.26.4" evidence="4"/>
<reference evidence="11" key="1">
    <citation type="submission" date="2008-02" db="EMBL/GenBank/DDBJ databases">
        <authorList>
            <person name="Fulton L."/>
            <person name="Clifton S."/>
            <person name="Fulton B."/>
            <person name="Xu J."/>
            <person name="Minx P."/>
            <person name="Pepin K.H."/>
            <person name="Johnson M."/>
            <person name="Thiruvilangam P."/>
            <person name="Bhonagiri V."/>
            <person name="Nash W.E."/>
            <person name="Mardis E.R."/>
            <person name="Wilson R.K."/>
        </authorList>
    </citation>
    <scope>NUCLEOTIDE SEQUENCE [LARGE SCALE GENOMIC DNA]</scope>
    <source>
        <strain evidence="11">DSM 1552</strain>
    </source>
</reference>
<dbReference type="Pfam" id="PF00075">
    <property type="entry name" value="RNase_H"/>
    <property type="match status" value="1"/>
</dbReference>
<dbReference type="STRING" id="428126.CLOSPI_00582"/>
<dbReference type="InterPro" id="IPR036397">
    <property type="entry name" value="RNaseH_sf"/>
</dbReference>
<evidence type="ECO:0000256" key="2">
    <source>
        <dbReference type="ARBA" id="ARBA00001946"/>
    </source>
</evidence>
<dbReference type="PANTHER" id="PTHR10642">
    <property type="entry name" value="RIBONUCLEASE H1"/>
    <property type="match status" value="1"/>
</dbReference>
<dbReference type="GO" id="GO:0043137">
    <property type="term" value="P:DNA replication, removal of RNA primer"/>
    <property type="evidence" value="ECO:0007669"/>
    <property type="project" value="TreeGrafter"/>
</dbReference>
<keyword evidence="12" id="KW-1185">Reference proteome</keyword>
<dbReference type="InterPro" id="IPR002156">
    <property type="entry name" value="RNaseH_domain"/>
</dbReference>
<name>B1C055_9FIRM</name>
<dbReference type="PROSITE" id="PS50879">
    <property type="entry name" value="RNASE_H_1"/>
    <property type="match status" value="1"/>
</dbReference>
<dbReference type="SUPFAM" id="SSF55658">
    <property type="entry name" value="L9 N-domain-like"/>
    <property type="match status" value="1"/>
</dbReference>
<comment type="cofactor">
    <cofactor evidence="2">
        <name>Mg(2+)</name>
        <dbReference type="ChEBI" id="CHEBI:18420"/>
    </cofactor>
</comment>
<dbReference type="FunFam" id="3.40.970.10:FF:000001">
    <property type="entry name" value="Ribonuclease H1"/>
    <property type="match status" value="1"/>
</dbReference>
<accession>B1C055</accession>
<comment type="catalytic activity">
    <reaction evidence="1">
        <text>Endonucleolytic cleavage to 5'-phosphomonoester.</text>
        <dbReference type="EC" id="3.1.26.4"/>
    </reaction>
</comment>
<dbReference type="SUPFAM" id="SSF53098">
    <property type="entry name" value="Ribonuclease H-like"/>
    <property type="match status" value="1"/>
</dbReference>
<reference evidence="11" key="2">
    <citation type="submission" date="2014-06" db="EMBL/GenBank/DDBJ databases">
        <title>Draft genome sequence of Clostridium spiroforme (DSM 1552).</title>
        <authorList>
            <person name="Sudarsanam P."/>
            <person name="Ley R."/>
            <person name="Guruge J."/>
            <person name="Turnbaugh P.J."/>
            <person name="Mahowald M."/>
            <person name="Liep D."/>
            <person name="Gordon J."/>
        </authorList>
    </citation>
    <scope>NUCLEOTIDE SEQUENCE</scope>
    <source>
        <strain evidence="11">DSM 1552</strain>
    </source>
</reference>
<dbReference type="Gene3D" id="3.40.970.10">
    <property type="entry name" value="Ribonuclease H1, N-terminal domain"/>
    <property type="match status" value="1"/>
</dbReference>
<dbReference type="AlphaFoldDB" id="B1C055"/>
<keyword evidence="7" id="KW-0255">Endonuclease</keyword>
<dbReference type="InterPro" id="IPR050092">
    <property type="entry name" value="RNase_H"/>
</dbReference>
<dbReference type="Gene3D" id="3.30.420.10">
    <property type="entry name" value="Ribonuclease H-like superfamily/Ribonuclease H"/>
    <property type="match status" value="1"/>
</dbReference>
<evidence type="ECO:0000256" key="1">
    <source>
        <dbReference type="ARBA" id="ARBA00000077"/>
    </source>
</evidence>
<dbReference type="InterPro" id="IPR011320">
    <property type="entry name" value="RNase_H1_N"/>
</dbReference>
<evidence type="ECO:0000256" key="3">
    <source>
        <dbReference type="ARBA" id="ARBA00005300"/>
    </source>
</evidence>
<evidence type="ECO:0000259" key="10">
    <source>
        <dbReference type="PROSITE" id="PS50879"/>
    </source>
</evidence>
<feature type="domain" description="RNase H type-1" evidence="10">
    <location>
        <begin position="58"/>
        <end position="196"/>
    </location>
</feature>
<evidence type="ECO:0000313" key="11">
    <source>
        <dbReference type="EMBL" id="EDS75545.1"/>
    </source>
</evidence>
<comment type="similarity">
    <text evidence="3">Belongs to the RNase H family.</text>
</comment>
<dbReference type="GO" id="GO:0046872">
    <property type="term" value="F:metal ion binding"/>
    <property type="evidence" value="ECO:0007669"/>
    <property type="project" value="UniProtKB-KW"/>
</dbReference>
<dbReference type="CDD" id="cd09277">
    <property type="entry name" value="RNase_HI_bacteria_like"/>
    <property type="match status" value="1"/>
</dbReference>
<evidence type="ECO:0000256" key="4">
    <source>
        <dbReference type="ARBA" id="ARBA00012180"/>
    </source>
</evidence>
<dbReference type="EMBL" id="ABIK02000005">
    <property type="protein sequence ID" value="EDS75545.1"/>
    <property type="molecule type" value="Genomic_DNA"/>
</dbReference>
<dbReference type="GO" id="GO:0004523">
    <property type="term" value="F:RNA-DNA hybrid ribonuclease activity"/>
    <property type="evidence" value="ECO:0007669"/>
    <property type="project" value="UniProtKB-EC"/>
</dbReference>
<dbReference type="InterPro" id="IPR012337">
    <property type="entry name" value="RNaseH-like_sf"/>
</dbReference>